<name>A0ABD0LV77_9CAEN</name>
<feature type="compositionally biased region" description="Low complexity" evidence="1">
    <location>
        <begin position="296"/>
        <end position="305"/>
    </location>
</feature>
<evidence type="ECO:0000256" key="1">
    <source>
        <dbReference type="SAM" id="MobiDB-lite"/>
    </source>
</evidence>
<keyword evidence="3" id="KW-0732">Signal</keyword>
<feature type="compositionally biased region" description="Polar residues" evidence="1">
    <location>
        <begin position="681"/>
        <end position="692"/>
    </location>
</feature>
<protein>
    <submittedName>
        <fullName evidence="4">Uncharacterized protein</fullName>
    </submittedName>
</protein>
<keyword evidence="5" id="KW-1185">Reference proteome</keyword>
<keyword evidence="2" id="KW-1133">Transmembrane helix</keyword>
<evidence type="ECO:0000313" key="4">
    <source>
        <dbReference type="EMBL" id="KAK7503257.1"/>
    </source>
</evidence>
<accession>A0ABD0LV77</accession>
<feature type="compositionally biased region" description="Polar residues" evidence="1">
    <location>
        <begin position="588"/>
        <end position="600"/>
    </location>
</feature>
<dbReference type="EMBL" id="JACVVK020000021">
    <property type="protein sequence ID" value="KAK7503257.1"/>
    <property type="molecule type" value="Genomic_DNA"/>
</dbReference>
<feature type="region of interest" description="Disordered" evidence="1">
    <location>
        <begin position="328"/>
        <end position="364"/>
    </location>
</feature>
<feature type="compositionally biased region" description="Polar residues" evidence="1">
    <location>
        <begin position="334"/>
        <end position="345"/>
    </location>
</feature>
<dbReference type="Proteomes" id="UP001519460">
    <property type="component" value="Unassembled WGS sequence"/>
</dbReference>
<feature type="region of interest" description="Disordered" evidence="1">
    <location>
        <begin position="449"/>
        <end position="482"/>
    </location>
</feature>
<feature type="region of interest" description="Disordered" evidence="1">
    <location>
        <begin position="755"/>
        <end position="789"/>
    </location>
</feature>
<feature type="compositionally biased region" description="Basic and acidic residues" evidence="1">
    <location>
        <begin position="816"/>
        <end position="848"/>
    </location>
</feature>
<evidence type="ECO:0000256" key="3">
    <source>
        <dbReference type="SAM" id="SignalP"/>
    </source>
</evidence>
<feature type="signal peptide" evidence="3">
    <location>
        <begin position="1"/>
        <end position="23"/>
    </location>
</feature>
<feature type="region of interest" description="Disordered" evidence="1">
    <location>
        <begin position="681"/>
        <end position="700"/>
    </location>
</feature>
<feature type="compositionally biased region" description="Polar residues" evidence="1">
    <location>
        <begin position="471"/>
        <end position="480"/>
    </location>
</feature>
<organism evidence="4 5">
    <name type="scientific">Batillaria attramentaria</name>
    <dbReference type="NCBI Taxonomy" id="370345"/>
    <lineage>
        <taxon>Eukaryota</taxon>
        <taxon>Metazoa</taxon>
        <taxon>Spiralia</taxon>
        <taxon>Lophotrochozoa</taxon>
        <taxon>Mollusca</taxon>
        <taxon>Gastropoda</taxon>
        <taxon>Caenogastropoda</taxon>
        <taxon>Sorbeoconcha</taxon>
        <taxon>Cerithioidea</taxon>
        <taxon>Batillariidae</taxon>
        <taxon>Batillaria</taxon>
    </lineage>
</organism>
<keyword evidence="2" id="KW-0472">Membrane</keyword>
<feature type="transmembrane region" description="Helical" evidence="2">
    <location>
        <begin position="369"/>
        <end position="394"/>
    </location>
</feature>
<comment type="caution">
    <text evidence="4">The sequence shown here is derived from an EMBL/GenBank/DDBJ whole genome shotgun (WGS) entry which is preliminary data.</text>
</comment>
<feature type="region of interest" description="Disordered" evidence="1">
    <location>
        <begin position="284"/>
        <end position="305"/>
    </location>
</feature>
<keyword evidence="2" id="KW-0812">Transmembrane</keyword>
<evidence type="ECO:0000256" key="2">
    <source>
        <dbReference type="SAM" id="Phobius"/>
    </source>
</evidence>
<sequence length="934" mass="102354">MRSFSKNSGVLLLTSFIVLGIGGDPFQDMSESGKCSGTNTCSVHNIRCASNQLIAIHAAFYGFTLRDDYYDIWCAREPCETEQLCCRKGQRKFCTVAFSDAHLLDLAVACAGAMSCAAESQRGHNFNECFSATTDLYNRYSTSSFVRYSCVEGKNFFNTHDNRTAVKVDRASLWLNGSTFDARRPHTAHCTIETASRSEASITMYSMSVLSRASADWSVRVLSRNSLYTFNPAWFQQGATPSALTRRVATILTPVSLNISIERDNYPQLFWLWFEGESNKFTMECTTPDETPTLAPTTTKRMPTTTKRPNITVITMVTTTTSLNNITIRPPTLPVTNTTPENTTDGLVKNETEQSGLQSSQDGEDKSKALIIAGSVVAAITVVAATVTVSFLLYRRWNRKRKAEETRRLNTLPSRSTLDGDGYCVPCVTPASGVSLMVVNPGYISDGKVRKPGSAGGKIRVKGHEHGNINEGKSSSLNRSENCDSEFGDVGRLYEDLDGENEDRESGIDENSFDSEFEDYEPSLYSEPHAASRGVENTDVGARGNESQDCPAVADTVYFELEPEYHNLQTTIHATGMETPQAAGGLPPTSSSSTQHLITSESSLSLQPASDTFAGAPDYPLPSEPSTGHILDKVKQGARNVRTKIQGLIPKREKFTPAKKGGLQVSDISVVLPSSQEQHVPATFSPTASTPYNGDKTGRLSSSSVYAQRRLPVVPHQTGRGHEVSATNMGADDSLYLKAEPIELSGDAHETTFSFQPSVQKPSHQVRVKSGAAPDTRNRANYENQMPSGVIAEIQKRSNFRKPSSNEGCKFTVAASDRDDHPSDQKSRDVGQNTRERRQVKDAYTEVCKKKKPSPADSKPVESGPQRVSIQEEEDSSYNPYDAPYNKTSTSASSANTRNPRYDHVTLQDDVFAEDGARVYYNLDDDLTGGQEEC</sequence>
<proteinExistence type="predicted"/>
<feature type="region of interest" description="Disordered" evidence="1">
    <location>
        <begin position="813"/>
        <end position="902"/>
    </location>
</feature>
<reference evidence="4 5" key="1">
    <citation type="journal article" date="2023" name="Sci. Data">
        <title>Genome assembly of the Korean intertidal mud-creeper Batillaria attramentaria.</title>
        <authorList>
            <person name="Patra A.K."/>
            <person name="Ho P.T."/>
            <person name="Jun S."/>
            <person name="Lee S.J."/>
            <person name="Kim Y."/>
            <person name="Won Y.J."/>
        </authorList>
    </citation>
    <scope>NUCLEOTIDE SEQUENCE [LARGE SCALE GENOMIC DNA]</scope>
    <source>
        <strain evidence="4">Wonlab-2016</strain>
    </source>
</reference>
<evidence type="ECO:0000313" key="5">
    <source>
        <dbReference type="Proteomes" id="UP001519460"/>
    </source>
</evidence>
<feature type="region of interest" description="Disordered" evidence="1">
    <location>
        <begin position="578"/>
        <end position="600"/>
    </location>
</feature>
<feature type="chain" id="PRO_5044877536" evidence="3">
    <location>
        <begin position="24"/>
        <end position="934"/>
    </location>
</feature>
<dbReference type="AlphaFoldDB" id="A0ABD0LV77"/>
<gene>
    <name evidence="4" type="ORF">BaRGS_00005522</name>
</gene>